<dbReference type="GO" id="GO:0030170">
    <property type="term" value="F:pyridoxal phosphate binding"/>
    <property type="evidence" value="ECO:0007669"/>
    <property type="project" value="TreeGrafter"/>
</dbReference>
<protein>
    <submittedName>
        <fullName evidence="4">Tryptophan synthase</fullName>
        <ecNumber evidence="4">4.2.1.20</ecNumber>
    </submittedName>
</protein>
<dbReference type="EMBL" id="BAVB01000215">
    <property type="protein sequence ID" value="GAE49517.1"/>
    <property type="molecule type" value="Genomic_DNA"/>
</dbReference>
<dbReference type="GO" id="GO:0003941">
    <property type="term" value="F:L-serine ammonia-lyase activity"/>
    <property type="evidence" value="ECO:0007669"/>
    <property type="project" value="TreeGrafter"/>
</dbReference>
<dbReference type="InterPro" id="IPR001926">
    <property type="entry name" value="TrpB-like_PALP"/>
</dbReference>
<dbReference type="GO" id="GO:0018114">
    <property type="term" value="F:threonine racemase activity"/>
    <property type="evidence" value="ECO:0007669"/>
    <property type="project" value="TreeGrafter"/>
</dbReference>
<dbReference type="AlphaFoldDB" id="W4RZH5"/>
<evidence type="ECO:0000256" key="1">
    <source>
        <dbReference type="ARBA" id="ARBA00001933"/>
    </source>
</evidence>
<dbReference type="SUPFAM" id="SSF53686">
    <property type="entry name" value="Tryptophan synthase beta subunit-like PLP-dependent enzymes"/>
    <property type="match status" value="1"/>
</dbReference>
<dbReference type="Pfam" id="PF00291">
    <property type="entry name" value="PALP"/>
    <property type="match status" value="1"/>
</dbReference>
<dbReference type="Proteomes" id="UP000019143">
    <property type="component" value="Unassembled WGS sequence"/>
</dbReference>
<dbReference type="EC" id="4.2.1.20" evidence="4"/>
<feature type="domain" description="Tryptophan synthase beta chain-like PALP" evidence="3">
    <location>
        <begin position="2"/>
        <end position="106"/>
    </location>
</feature>
<dbReference type="Gene3D" id="3.40.50.1100">
    <property type="match status" value="1"/>
</dbReference>
<dbReference type="PANTHER" id="PTHR43050:SF1">
    <property type="entry name" value="SERINE RACEMASE"/>
    <property type="match status" value="1"/>
</dbReference>
<dbReference type="GO" id="GO:0070179">
    <property type="term" value="P:D-serine biosynthetic process"/>
    <property type="evidence" value="ECO:0007669"/>
    <property type="project" value="TreeGrafter"/>
</dbReference>
<gene>
    <name evidence="4" type="primary">trpB</name>
    <name evidence="4" type="ORF">XPU_1049</name>
</gene>
<evidence type="ECO:0000256" key="2">
    <source>
        <dbReference type="ARBA" id="ARBA00022898"/>
    </source>
</evidence>
<feature type="non-terminal residue" evidence="4">
    <location>
        <position position="1"/>
    </location>
</feature>
<evidence type="ECO:0000313" key="5">
    <source>
        <dbReference type="Proteomes" id="UP000019143"/>
    </source>
</evidence>
<evidence type="ECO:0000259" key="3">
    <source>
        <dbReference type="Pfam" id="PF00291"/>
    </source>
</evidence>
<dbReference type="InterPro" id="IPR036052">
    <property type="entry name" value="TrpB-like_PALP_sf"/>
</dbReference>
<keyword evidence="4" id="KW-0456">Lyase</keyword>
<organism evidence="4 5">
    <name type="scientific">Xanthomonas arboricola pv. pruni str. MAFF 311562</name>
    <dbReference type="NCBI Taxonomy" id="1414836"/>
    <lineage>
        <taxon>Bacteria</taxon>
        <taxon>Pseudomonadati</taxon>
        <taxon>Pseudomonadota</taxon>
        <taxon>Gammaproteobacteria</taxon>
        <taxon>Lysobacterales</taxon>
        <taxon>Lysobacteraceae</taxon>
        <taxon>Xanthomonas</taxon>
    </lineage>
</organism>
<dbReference type="GO" id="GO:0030378">
    <property type="term" value="F:serine racemase activity"/>
    <property type="evidence" value="ECO:0007669"/>
    <property type="project" value="TreeGrafter"/>
</dbReference>
<dbReference type="GO" id="GO:0000287">
    <property type="term" value="F:magnesium ion binding"/>
    <property type="evidence" value="ECO:0007669"/>
    <property type="project" value="TreeGrafter"/>
</dbReference>
<comment type="cofactor">
    <cofactor evidence="1">
        <name>pyridoxal 5'-phosphate</name>
        <dbReference type="ChEBI" id="CHEBI:597326"/>
    </cofactor>
</comment>
<reference evidence="4 5" key="1">
    <citation type="submission" date="2014-01" db="EMBL/GenBank/DDBJ databases">
        <title>Genome sequence and analysis of Xanthomonas arboricola pv. pruni.</title>
        <authorList>
            <person name="Fujikawa T."/>
            <person name="Nakazono-Nagaoka E."/>
        </authorList>
    </citation>
    <scope>NUCLEOTIDE SEQUENCE [LARGE SCALE GENOMIC DNA]</scope>
    <source>
        <strain evidence="5">MAFF 311562</strain>
    </source>
</reference>
<keyword evidence="2" id="KW-0663">Pyridoxal phosphate</keyword>
<evidence type="ECO:0000313" key="4">
    <source>
        <dbReference type="EMBL" id="GAE49517.1"/>
    </source>
</evidence>
<sequence length="119" mass="12058">ALVLAEPSGAADTARSLAAGERLVDFVPDTVCDGLRGTLGAPNFAVLQAAGAQVITVDDAAVVQAMRLIWQVLKQVVEPSSAIALAAVLADPARFAGRRVGLILSGGNVDLDALPWAAA</sequence>
<comment type="caution">
    <text evidence="4">The sequence shown here is derived from an EMBL/GenBank/DDBJ whole genome shotgun (WGS) entry which is preliminary data.</text>
</comment>
<accession>W4RZH5</accession>
<proteinExistence type="predicted"/>
<dbReference type="PANTHER" id="PTHR43050">
    <property type="entry name" value="SERINE / THREONINE RACEMASE FAMILY MEMBER"/>
    <property type="match status" value="1"/>
</dbReference>
<dbReference type="GO" id="GO:0004834">
    <property type="term" value="F:tryptophan synthase activity"/>
    <property type="evidence" value="ECO:0007669"/>
    <property type="project" value="UniProtKB-EC"/>
</dbReference>
<name>W4RZH5_9XANT</name>
<dbReference type="GO" id="GO:0005524">
    <property type="term" value="F:ATP binding"/>
    <property type="evidence" value="ECO:0007669"/>
    <property type="project" value="TreeGrafter"/>
</dbReference>